<dbReference type="PROSITE" id="PS50925">
    <property type="entry name" value="BLUF"/>
    <property type="match status" value="1"/>
</dbReference>
<dbReference type="InterPro" id="IPR036046">
    <property type="entry name" value="Acylphosphatase-like_dom_sf"/>
</dbReference>
<evidence type="ECO:0000313" key="3">
    <source>
        <dbReference type="Proteomes" id="UP000199167"/>
    </source>
</evidence>
<keyword evidence="3" id="KW-1185">Reference proteome</keyword>
<dbReference type="InterPro" id="IPR007024">
    <property type="entry name" value="BLUF_domain"/>
</dbReference>
<dbReference type="EMBL" id="FOIZ01000001">
    <property type="protein sequence ID" value="SEV96548.1"/>
    <property type="molecule type" value="Genomic_DNA"/>
</dbReference>
<dbReference type="SMART" id="SM01034">
    <property type="entry name" value="BLUF"/>
    <property type="match status" value="1"/>
</dbReference>
<dbReference type="GO" id="GO:0009882">
    <property type="term" value="F:blue light photoreceptor activity"/>
    <property type="evidence" value="ECO:0007669"/>
    <property type="project" value="InterPro"/>
</dbReference>
<dbReference type="AlphaFoldDB" id="A0A1I0N7B0"/>
<sequence>MIQLVYASRPLGFDAAILSCILVQARAFNAKHDLTGALICRNDLYLQLIEGPQDTVTSLYERIKQDDRHANIIELVRRPVQFRLFPAWAMRDDPVQSWMWSREDVAAGRVENAGVDEVLAVFVRLANKKPTVVTQTVPE</sequence>
<dbReference type="SUPFAM" id="SSF54975">
    <property type="entry name" value="Acylphosphatase/BLUF domain-like"/>
    <property type="match status" value="1"/>
</dbReference>
<dbReference type="Pfam" id="PF04940">
    <property type="entry name" value="BLUF"/>
    <property type="match status" value="1"/>
</dbReference>
<evidence type="ECO:0000259" key="1">
    <source>
        <dbReference type="PROSITE" id="PS50925"/>
    </source>
</evidence>
<dbReference type="OrthoDB" id="196105at2"/>
<dbReference type="RefSeq" id="WP_089989701.1">
    <property type="nucleotide sequence ID" value="NZ_FOIZ01000001.1"/>
</dbReference>
<evidence type="ECO:0000313" key="2">
    <source>
        <dbReference type="EMBL" id="SEV96548.1"/>
    </source>
</evidence>
<dbReference type="STRING" id="364200.SAMN04488515_0431"/>
<gene>
    <name evidence="2" type="ORF">SAMN04488515_0431</name>
</gene>
<accession>A0A1I0N7B0</accession>
<feature type="domain" description="BLUF" evidence="1">
    <location>
        <begin position="1"/>
        <end position="91"/>
    </location>
</feature>
<dbReference type="Proteomes" id="UP000199167">
    <property type="component" value="Unassembled WGS sequence"/>
</dbReference>
<reference evidence="2 3" key="1">
    <citation type="submission" date="2016-10" db="EMBL/GenBank/DDBJ databases">
        <authorList>
            <person name="de Groot N.N."/>
        </authorList>
    </citation>
    <scope>NUCLEOTIDE SEQUENCE [LARGE SCALE GENOMIC DNA]</scope>
    <source>
        <strain evidence="2 3">DSM 17925</strain>
    </source>
</reference>
<organism evidence="2 3">
    <name type="scientific">Cognatiyoonia koreensis</name>
    <dbReference type="NCBI Taxonomy" id="364200"/>
    <lineage>
        <taxon>Bacteria</taxon>
        <taxon>Pseudomonadati</taxon>
        <taxon>Pseudomonadota</taxon>
        <taxon>Alphaproteobacteria</taxon>
        <taxon>Rhodobacterales</taxon>
        <taxon>Paracoccaceae</taxon>
        <taxon>Cognatiyoonia</taxon>
    </lineage>
</organism>
<dbReference type="GO" id="GO:0071949">
    <property type="term" value="F:FAD binding"/>
    <property type="evidence" value="ECO:0007669"/>
    <property type="project" value="InterPro"/>
</dbReference>
<protein>
    <submittedName>
        <fullName evidence="2">Sensors of blue-light using FAD</fullName>
    </submittedName>
</protein>
<dbReference type="Gene3D" id="3.30.70.100">
    <property type="match status" value="1"/>
</dbReference>
<name>A0A1I0N7B0_9RHOB</name>
<proteinExistence type="predicted"/>